<dbReference type="PROSITE" id="PS00041">
    <property type="entry name" value="HTH_ARAC_FAMILY_1"/>
    <property type="match status" value="1"/>
</dbReference>
<keyword evidence="5" id="KW-0804">Transcription</keyword>
<evidence type="ECO:0000256" key="4">
    <source>
        <dbReference type="ARBA" id="ARBA00023159"/>
    </source>
</evidence>
<evidence type="ECO:0000256" key="3">
    <source>
        <dbReference type="ARBA" id="ARBA00023125"/>
    </source>
</evidence>
<dbReference type="CDD" id="cd06986">
    <property type="entry name" value="cupin_MmsR-like_N"/>
    <property type="match status" value="1"/>
</dbReference>
<dbReference type="RefSeq" id="WP_209990602.1">
    <property type="nucleotide sequence ID" value="NZ_JBHSVQ010000001.1"/>
</dbReference>
<keyword evidence="8" id="KW-1185">Reference proteome</keyword>
<gene>
    <name evidence="7" type="ORF">ACFSX3_29250</name>
</gene>
<dbReference type="SUPFAM" id="SSF46689">
    <property type="entry name" value="Homeodomain-like"/>
    <property type="match status" value="2"/>
</dbReference>
<evidence type="ECO:0000256" key="5">
    <source>
        <dbReference type="ARBA" id="ARBA00023163"/>
    </source>
</evidence>
<dbReference type="InterPro" id="IPR050204">
    <property type="entry name" value="AraC_XylS_family_regulators"/>
</dbReference>
<dbReference type="SMART" id="SM00342">
    <property type="entry name" value="HTH_ARAC"/>
    <property type="match status" value="1"/>
</dbReference>
<proteinExistence type="predicted"/>
<dbReference type="Gene3D" id="2.60.120.280">
    <property type="entry name" value="Regulatory protein AraC"/>
    <property type="match status" value="1"/>
</dbReference>
<dbReference type="SUPFAM" id="SSF51215">
    <property type="entry name" value="Regulatory protein AraC"/>
    <property type="match status" value="1"/>
</dbReference>
<dbReference type="InterPro" id="IPR020449">
    <property type="entry name" value="Tscrpt_reg_AraC-type_HTH"/>
</dbReference>
<evidence type="ECO:0000256" key="2">
    <source>
        <dbReference type="ARBA" id="ARBA00023015"/>
    </source>
</evidence>
<protein>
    <submittedName>
        <fullName evidence="7">Helix-turn-helix domain-containing protein</fullName>
    </submittedName>
</protein>
<dbReference type="PANTHER" id="PTHR46796">
    <property type="entry name" value="HTH-TYPE TRANSCRIPTIONAL ACTIVATOR RHAS-RELATED"/>
    <property type="match status" value="1"/>
</dbReference>
<comment type="caution">
    <text evidence="7">The sequence shown here is derived from an EMBL/GenBank/DDBJ whole genome shotgun (WGS) entry which is preliminary data.</text>
</comment>
<dbReference type="InterPro" id="IPR009057">
    <property type="entry name" value="Homeodomain-like_sf"/>
</dbReference>
<reference evidence="8" key="1">
    <citation type="journal article" date="2019" name="Int. J. Syst. Evol. Microbiol.">
        <title>The Global Catalogue of Microorganisms (GCM) 10K type strain sequencing project: providing services to taxonomists for standard genome sequencing and annotation.</title>
        <authorList>
            <consortium name="The Broad Institute Genomics Platform"/>
            <consortium name="The Broad Institute Genome Sequencing Center for Infectious Disease"/>
            <person name="Wu L."/>
            <person name="Ma J."/>
        </authorList>
    </citation>
    <scope>NUCLEOTIDE SEQUENCE [LARGE SCALE GENOMIC DNA]</scope>
    <source>
        <strain evidence="8">CCM 8725</strain>
    </source>
</reference>
<dbReference type="InterPro" id="IPR003313">
    <property type="entry name" value="AraC-bd"/>
</dbReference>
<dbReference type="EMBL" id="JBHUKY010000078">
    <property type="protein sequence ID" value="MFD2413962.1"/>
    <property type="molecule type" value="Genomic_DNA"/>
</dbReference>
<name>A0ABW5FJT0_9BACL</name>
<dbReference type="PRINTS" id="PR00032">
    <property type="entry name" value="HTHARAC"/>
</dbReference>
<keyword evidence="2" id="KW-0805">Transcription regulation</keyword>
<feature type="domain" description="HTH araC/xylS-type" evidence="6">
    <location>
        <begin position="187"/>
        <end position="284"/>
    </location>
</feature>
<evidence type="ECO:0000259" key="6">
    <source>
        <dbReference type="PROSITE" id="PS01124"/>
    </source>
</evidence>
<dbReference type="Pfam" id="PF12833">
    <property type="entry name" value="HTH_18"/>
    <property type="match status" value="1"/>
</dbReference>
<keyword evidence="4" id="KW-0010">Activator</keyword>
<dbReference type="InterPro" id="IPR018062">
    <property type="entry name" value="HTH_AraC-typ_CS"/>
</dbReference>
<organism evidence="7 8">
    <name type="scientific">Paenibacillus rhizoplanae</name>
    <dbReference type="NCBI Taxonomy" id="1917181"/>
    <lineage>
        <taxon>Bacteria</taxon>
        <taxon>Bacillati</taxon>
        <taxon>Bacillota</taxon>
        <taxon>Bacilli</taxon>
        <taxon>Bacillales</taxon>
        <taxon>Paenibacillaceae</taxon>
        <taxon>Paenibacillus</taxon>
    </lineage>
</organism>
<dbReference type="InterPro" id="IPR037923">
    <property type="entry name" value="HTH-like"/>
</dbReference>
<dbReference type="PROSITE" id="PS01124">
    <property type="entry name" value="HTH_ARAC_FAMILY_2"/>
    <property type="match status" value="1"/>
</dbReference>
<dbReference type="Pfam" id="PF02311">
    <property type="entry name" value="AraC_binding"/>
    <property type="match status" value="1"/>
</dbReference>
<dbReference type="PANTHER" id="PTHR46796:SF13">
    <property type="entry name" value="HTH-TYPE TRANSCRIPTIONAL ACTIVATOR RHAS"/>
    <property type="match status" value="1"/>
</dbReference>
<evidence type="ECO:0000313" key="8">
    <source>
        <dbReference type="Proteomes" id="UP001597448"/>
    </source>
</evidence>
<accession>A0ABW5FJT0</accession>
<sequence>MNPDHYEFTLAINLIPEEQDLSVLFSGEGRPLPGHTIGPSVHDFYLIHTVLEGGGLFECGTFTAECRAGDTFVIIPGSLFSYKADLDNPWHYAWVALQGIGVLDLLRAVGITKDQPFIRSGGGNAAELHSLYEHIRLAFKQSAYPRLESLEASGWARLLLHRFGRDNLSALPPNPSGMPEMIDRQIDQAIRWITLQYHQQISIDHLASSLGYHRVHLSKAFKQRTGLSPKQFLLRIRMDKARELLGSTLTIEQVASSVGFNDALYFSKQFRKATGMPPSEFRAVLRNGNEKDTGGSNI</sequence>
<keyword evidence="3" id="KW-0238">DNA-binding</keyword>
<dbReference type="Gene3D" id="1.10.10.60">
    <property type="entry name" value="Homeodomain-like"/>
    <property type="match status" value="2"/>
</dbReference>
<keyword evidence="1" id="KW-0963">Cytoplasm</keyword>
<dbReference type="InterPro" id="IPR018060">
    <property type="entry name" value="HTH_AraC"/>
</dbReference>
<evidence type="ECO:0000256" key="1">
    <source>
        <dbReference type="ARBA" id="ARBA00022490"/>
    </source>
</evidence>
<dbReference type="Proteomes" id="UP001597448">
    <property type="component" value="Unassembled WGS sequence"/>
</dbReference>
<evidence type="ECO:0000313" key="7">
    <source>
        <dbReference type="EMBL" id="MFD2413962.1"/>
    </source>
</evidence>